<keyword evidence="6" id="KW-0472">Membrane</keyword>
<accession>A0ABY1CEQ9</accession>
<evidence type="ECO:0000256" key="2">
    <source>
        <dbReference type="ARBA" id="ARBA00007613"/>
    </source>
</evidence>
<keyword evidence="11" id="KW-1185">Reference proteome</keyword>
<keyword evidence="4" id="KW-1134">Transmembrane beta strand</keyword>
<feature type="coiled-coil region" evidence="8">
    <location>
        <begin position="37"/>
        <end position="64"/>
    </location>
</feature>
<evidence type="ECO:0000256" key="9">
    <source>
        <dbReference type="SAM" id="MobiDB-lite"/>
    </source>
</evidence>
<evidence type="ECO:0000256" key="6">
    <source>
        <dbReference type="ARBA" id="ARBA00023136"/>
    </source>
</evidence>
<evidence type="ECO:0000256" key="4">
    <source>
        <dbReference type="ARBA" id="ARBA00022452"/>
    </source>
</evidence>
<protein>
    <submittedName>
        <fullName evidence="10">Outer membrane protein TolC</fullName>
    </submittedName>
</protein>
<feature type="compositionally biased region" description="Polar residues" evidence="9">
    <location>
        <begin position="468"/>
        <end position="490"/>
    </location>
</feature>
<name>A0ABY1CEQ9_MYXFU</name>
<sequence>MGPLRAGAGLHEEAEAVMSSLLALTLAATLAAAPPPVLTLEDALNQARKENLDLKAAQARLRQADTASRKAWAGYLPTITVGAAIIRNSNAAIIPPGPLGPEPVVIQPLVQRQFQAELRQAIIAPQLWAGIQAAYKSERVAELNVEQARREILFGVAQAYYGAAAQAQAVTVQERLVELNGARAKDTKIRFDAGTVTRVALLRAEQDLSRAEQDLIRAKNALASAKLVLATLLALDSPDFEVAPPPEPQVPVKTEAEVLVQKSLEQRADVAAARETTELARINKRGVWFSYLPTLGVTGQFRVANAAGFQGRSDVWLITFGANWTLWDGGLREANLSEASARIAESLATQRKAELTARQEVKTAQLDLESALANRLKAEQTVELAREGQRLTDVSFKAGVATYLEVADANTALTQAEIGLVAERLQASVAALKLLRSVGAFEARGLDSDLKDESAAPPVVQPLPGDATQLQQQTAPDAPVQTEQPAPEQQ</sequence>
<dbReference type="Pfam" id="PF02321">
    <property type="entry name" value="OEP"/>
    <property type="match status" value="2"/>
</dbReference>
<proteinExistence type="inferred from homology"/>
<keyword evidence="7" id="KW-0998">Cell outer membrane</keyword>
<gene>
    <name evidence="10" type="ORF">SAMN05443572_104228</name>
</gene>
<evidence type="ECO:0000256" key="3">
    <source>
        <dbReference type="ARBA" id="ARBA00022448"/>
    </source>
</evidence>
<evidence type="ECO:0000256" key="7">
    <source>
        <dbReference type="ARBA" id="ARBA00023237"/>
    </source>
</evidence>
<dbReference type="EMBL" id="FOIB01000004">
    <property type="protein sequence ID" value="SET99022.1"/>
    <property type="molecule type" value="Genomic_DNA"/>
</dbReference>
<dbReference type="InterPro" id="IPR051906">
    <property type="entry name" value="TolC-like"/>
</dbReference>
<keyword evidence="3" id="KW-0813">Transport</keyword>
<comment type="subcellular location">
    <subcellularLocation>
        <location evidence="1">Cell outer membrane</location>
    </subcellularLocation>
</comment>
<dbReference type="SUPFAM" id="SSF56954">
    <property type="entry name" value="Outer membrane efflux proteins (OEP)"/>
    <property type="match status" value="1"/>
</dbReference>
<dbReference type="PANTHER" id="PTHR30026:SF20">
    <property type="entry name" value="OUTER MEMBRANE PROTEIN TOLC"/>
    <property type="match status" value="1"/>
</dbReference>
<dbReference type="Proteomes" id="UP000183760">
    <property type="component" value="Unassembled WGS sequence"/>
</dbReference>
<dbReference type="Gene3D" id="1.20.1600.10">
    <property type="entry name" value="Outer membrane efflux proteins (OEP)"/>
    <property type="match status" value="1"/>
</dbReference>
<evidence type="ECO:0000256" key="8">
    <source>
        <dbReference type="SAM" id="Coils"/>
    </source>
</evidence>
<evidence type="ECO:0000313" key="11">
    <source>
        <dbReference type="Proteomes" id="UP000183760"/>
    </source>
</evidence>
<organism evidence="10 11">
    <name type="scientific">Myxococcus fulvus</name>
    <dbReference type="NCBI Taxonomy" id="33"/>
    <lineage>
        <taxon>Bacteria</taxon>
        <taxon>Pseudomonadati</taxon>
        <taxon>Myxococcota</taxon>
        <taxon>Myxococcia</taxon>
        <taxon>Myxococcales</taxon>
        <taxon>Cystobacterineae</taxon>
        <taxon>Myxococcaceae</taxon>
        <taxon>Myxococcus</taxon>
    </lineage>
</organism>
<evidence type="ECO:0000256" key="5">
    <source>
        <dbReference type="ARBA" id="ARBA00022692"/>
    </source>
</evidence>
<feature type="region of interest" description="Disordered" evidence="9">
    <location>
        <begin position="449"/>
        <end position="490"/>
    </location>
</feature>
<reference evidence="10 11" key="1">
    <citation type="submission" date="2016-10" db="EMBL/GenBank/DDBJ databases">
        <authorList>
            <person name="Varghese N."/>
            <person name="Submissions S."/>
        </authorList>
    </citation>
    <scope>NUCLEOTIDE SEQUENCE [LARGE SCALE GENOMIC DNA]</scope>
    <source>
        <strain evidence="10 11">DSM 16525</strain>
    </source>
</reference>
<evidence type="ECO:0000256" key="1">
    <source>
        <dbReference type="ARBA" id="ARBA00004442"/>
    </source>
</evidence>
<dbReference type="PANTHER" id="PTHR30026">
    <property type="entry name" value="OUTER MEMBRANE PROTEIN TOLC"/>
    <property type="match status" value="1"/>
</dbReference>
<feature type="coiled-coil region" evidence="8">
    <location>
        <begin position="201"/>
        <end position="228"/>
    </location>
</feature>
<comment type="similarity">
    <text evidence="2">Belongs to the outer membrane factor (OMF) (TC 1.B.17) family.</text>
</comment>
<dbReference type="InterPro" id="IPR003423">
    <property type="entry name" value="OMP_efflux"/>
</dbReference>
<evidence type="ECO:0000313" key="10">
    <source>
        <dbReference type="EMBL" id="SET99022.1"/>
    </source>
</evidence>
<keyword evidence="5" id="KW-0812">Transmembrane</keyword>
<keyword evidence="8" id="KW-0175">Coiled coil</keyword>
<comment type="caution">
    <text evidence="10">The sequence shown here is derived from an EMBL/GenBank/DDBJ whole genome shotgun (WGS) entry which is preliminary data.</text>
</comment>